<feature type="compositionally biased region" description="Low complexity" evidence="1">
    <location>
        <begin position="61"/>
        <end position="70"/>
    </location>
</feature>
<protein>
    <submittedName>
        <fullName evidence="2">Uncharacterized protein</fullName>
    </submittedName>
</protein>
<dbReference type="AlphaFoldDB" id="A0A1Y2LU18"/>
<sequence>MGNDIPGRAFSQDPDITDLSARSKVQQKTQEEQQIEADKDWSDRMDPISDTAPSKEPANVRNLTRTLTNTHLDSNGKPRMKENTQSGQKMQIPHKSNTAQNYIALYGSIIANDFSSQALANSPLPANRQLLQEVSRHMADEMYDRYVMGFSALLPPLNHPLYPYWLLEHKGNYAVKAMLEREEEPMEF</sequence>
<evidence type="ECO:0000313" key="3">
    <source>
        <dbReference type="Proteomes" id="UP000193240"/>
    </source>
</evidence>
<feature type="region of interest" description="Disordered" evidence="1">
    <location>
        <begin position="1"/>
        <end position="92"/>
    </location>
</feature>
<dbReference type="Proteomes" id="UP000193240">
    <property type="component" value="Unassembled WGS sequence"/>
</dbReference>
<feature type="compositionally biased region" description="Polar residues" evidence="1">
    <location>
        <begin position="83"/>
        <end position="92"/>
    </location>
</feature>
<keyword evidence="3" id="KW-1185">Reference proteome</keyword>
<name>A0A1Y2LU18_EPING</name>
<reference evidence="2 3" key="1">
    <citation type="journal article" date="2017" name="Genome Announc.">
        <title>Genome sequence of the saprophytic ascomycete Epicoccum nigrum ICMP 19927 strain isolated from New Zealand.</title>
        <authorList>
            <person name="Fokin M."/>
            <person name="Fleetwood D."/>
            <person name="Weir B.S."/>
            <person name="Villas-Boas S.G."/>
        </authorList>
    </citation>
    <scope>NUCLEOTIDE SEQUENCE [LARGE SCALE GENOMIC DNA]</scope>
    <source>
        <strain evidence="2 3">ICMP 19927</strain>
    </source>
</reference>
<evidence type="ECO:0000313" key="2">
    <source>
        <dbReference type="EMBL" id="OSS47112.1"/>
    </source>
</evidence>
<proteinExistence type="predicted"/>
<organism evidence="2 3">
    <name type="scientific">Epicoccum nigrum</name>
    <name type="common">Soil fungus</name>
    <name type="synonym">Epicoccum purpurascens</name>
    <dbReference type="NCBI Taxonomy" id="105696"/>
    <lineage>
        <taxon>Eukaryota</taxon>
        <taxon>Fungi</taxon>
        <taxon>Dikarya</taxon>
        <taxon>Ascomycota</taxon>
        <taxon>Pezizomycotina</taxon>
        <taxon>Dothideomycetes</taxon>
        <taxon>Pleosporomycetidae</taxon>
        <taxon>Pleosporales</taxon>
        <taxon>Pleosporineae</taxon>
        <taxon>Didymellaceae</taxon>
        <taxon>Epicoccum</taxon>
    </lineage>
</organism>
<dbReference type="InParanoid" id="A0A1Y2LU18"/>
<evidence type="ECO:0000256" key="1">
    <source>
        <dbReference type="SAM" id="MobiDB-lite"/>
    </source>
</evidence>
<dbReference type="EMBL" id="KZ107849">
    <property type="protein sequence ID" value="OSS47112.1"/>
    <property type="molecule type" value="Genomic_DNA"/>
</dbReference>
<gene>
    <name evidence="2" type="ORF">B5807_09955</name>
</gene>
<feature type="compositionally biased region" description="Basic and acidic residues" evidence="1">
    <location>
        <begin position="36"/>
        <end position="47"/>
    </location>
</feature>
<accession>A0A1Y2LU18</accession>